<reference evidence="1 2" key="1">
    <citation type="submission" date="2023-08" db="EMBL/GenBank/DDBJ databases">
        <authorList>
            <person name="Folkvardsen B D."/>
            <person name="Norman A."/>
        </authorList>
    </citation>
    <scope>NUCLEOTIDE SEQUENCE [LARGE SCALE GENOMIC DNA]</scope>
    <source>
        <strain evidence="1 2">Mu0102</strain>
    </source>
</reference>
<name>A0ABM9LZF3_9MYCO</name>
<organism evidence="1 2">
    <name type="scientific">[Mycobacterium] holstebronense</name>
    <dbReference type="NCBI Taxonomy" id="3064288"/>
    <lineage>
        <taxon>Bacteria</taxon>
        <taxon>Bacillati</taxon>
        <taxon>Actinomycetota</taxon>
        <taxon>Actinomycetes</taxon>
        <taxon>Mycobacteriales</taxon>
        <taxon>Mycobacteriaceae</taxon>
        <taxon>Mycolicibacterium</taxon>
    </lineage>
</organism>
<evidence type="ECO:0000313" key="2">
    <source>
        <dbReference type="Proteomes" id="UP001190464"/>
    </source>
</evidence>
<gene>
    <name evidence="1" type="ORF">MU0102_003052</name>
</gene>
<evidence type="ECO:0008006" key="3">
    <source>
        <dbReference type="Google" id="ProtNLM"/>
    </source>
</evidence>
<protein>
    <recommendedName>
        <fullName evidence="3">MarR family transcriptional regulator</fullName>
    </recommendedName>
</protein>
<keyword evidence="2" id="KW-1185">Reference proteome</keyword>
<dbReference type="EMBL" id="OY726398">
    <property type="protein sequence ID" value="CAJ1507374.1"/>
    <property type="molecule type" value="Genomic_DNA"/>
</dbReference>
<sequence length="76" mass="8069">MENELVSIADAADALGIRLSALLSRMAADGLLLVVPGTEDPRCGNKGRDGVLYHRDDCDCGFTATPHPDIVEMDPS</sequence>
<proteinExistence type="predicted"/>
<accession>A0ABM9LZF3</accession>
<dbReference type="Proteomes" id="UP001190464">
    <property type="component" value="Chromosome"/>
</dbReference>
<dbReference type="RefSeq" id="WP_308483893.1">
    <property type="nucleotide sequence ID" value="NZ_OY726398.1"/>
</dbReference>
<evidence type="ECO:0000313" key="1">
    <source>
        <dbReference type="EMBL" id="CAJ1507374.1"/>
    </source>
</evidence>